<reference evidence="2 3" key="1">
    <citation type="journal article" date="2013" name="Genome Announc.">
        <title>Draft genome sequence of the moderately halophilic gammaproteobacterium Halomonas anticariensis FP35.</title>
        <authorList>
            <person name="Tahrioui A."/>
            <person name="Quesada E."/>
            <person name="Llamas I."/>
        </authorList>
    </citation>
    <scope>NUCLEOTIDE SEQUENCE [LARGE SCALE GENOMIC DNA]</scope>
    <source>
        <strain evidence="3">DSM 16096 / CECT 5854 / LMG 22089 / FP35</strain>
    </source>
</reference>
<protein>
    <submittedName>
        <fullName evidence="2">Uncharacterized protein</fullName>
    </submittedName>
</protein>
<organism evidence="2 3">
    <name type="scientific">Litchfieldella anticariensis (strain DSM 16096 / CECT 5854 / CIP 108499 / LMG 22089 / FP35)</name>
    <name type="common">Halomonas anticariensis</name>
    <dbReference type="NCBI Taxonomy" id="1121939"/>
    <lineage>
        <taxon>Bacteria</taxon>
        <taxon>Pseudomonadati</taxon>
        <taxon>Pseudomonadota</taxon>
        <taxon>Gammaproteobacteria</taxon>
        <taxon>Oceanospirillales</taxon>
        <taxon>Halomonadaceae</taxon>
        <taxon>Litchfieldella</taxon>
    </lineage>
</organism>
<comment type="caution">
    <text evidence="2">The sequence shown here is derived from an EMBL/GenBank/DDBJ whole genome shotgun (WGS) entry which is preliminary data.</text>
</comment>
<evidence type="ECO:0000256" key="1">
    <source>
        <dbReference type="SAM" id="Phobius"/>
    </source>
</evidence>
<name>S2L2J8_LITA3</name>
<gene>
    <name evidence="2" type="ORF">L861_19780</name>
</gene>
<dbReference type="Proteomes" id="UP000014463">
    <property type="component" value="Unassembled WGS sequence"/>
</dbReference>
<proteinExistence type="predicted"/>
<sequence>MNVGTFALGLQLLGLILLVYGWFTLNPAGFVGVVLIILGAVLRWTRRTGDNGK</sequence>
<keyword evidence="3" id="KW-1185">Reference proteome</keyword>
<dbReference type="AlphaFoldDB" id="S2L2J8"/>
<accession>S2L2J8</accession>
<keyword evidence="1" id="KW-1133">Transmembrane helix</keyword>
<evidence type="ECO:0000313" key="2">
    <source>
        <dbReference type="EMBL" id="EPC01894.1"/>
    </source>
</evidence>
<feature type="transmembrane region" description="Helical" evidence="1">
    <location>
        <begin position="29"/>
        <end position="45"/>
    </location>
</feature>
<keyword evidence="1" id="KW-0812">Transmembrane</keyword>
<evidence type="ECO:0000313" key="3">
    <source>
        <dbReference type="Proteomes" id="UP000014463"/>
    </source>
</evidence>
<dbReference type="EMBL" id="ASTJ01000029">
    <property type="protein sequence ID" value="EPC01894.1"/>
    <property type="molecule type" value="Genomic_DNA"/>
</dbReference>
<keyword evidence="1" id="KW-0472">Membrane</keyword>